<dbReference type="SUPFAM" id="SSF54637">
    <property type="entry name" value="Thioesterase/thiol ester dehydrase-isomerase"/>
    <property type="match status" value="1"/>
</dbReference>
<comment type="catalytic activity">
    <reaction evidence="7">
        <text>a medium-chain fatty acyl-CoA + H2O = a medium-chain fatty acid + CoA + H(+)</text>
        <dbReference type="Rhea" id="RHEA:68184"/>
        <dbReference type="ChEBI" id="CHEBI:15377"/>
        <dbReference type="ChEBI" id="CHEBI:15378"/>
        <dbReference type="ChEBI" id="CHEBI:57287"/>
        <dbReference type="ChEBI" id="CHEBI:59558"/>
        <dbReference type="ChEBI" id="CHEBI:90546"/>
    </reaction>
</comment>
<keyword evidence="1" id="KW-0378">Hydrolase</keyword>
<evidence type="ECO:0000256" key="3">
    <source>
        <dbReference type="ARBA" id="ARBA00036002"/>
    </source>
</evidence>
<evidence type="ECO:0000259" key="8">
    <source>
        <dbReference type="Pfam" id="PF03061"/>
    </source>
</evidence>
<keyword evidence="10" id="KW-1185">Reference proteome</keyword>
<dbReference type="InterPro" id="IPR003736">
    <property type="entry name" value="PAAI_dom"/>
</dbReference>
<sequence>MSEIMSFAQTVFESQPFTRFLGARLGEVTSETAEIYLDVHENHKQQHGFVHGGVLSYLADNALTFAGGIALGGNALTSEYKINYVRPALGKRVIARASAQAAGKRQAVCRCELICIDENGDERLCALAQGTVVPAG</sequence>
<feature type="domain" description="Thioesterase" evidence="8">
    <location>
        <begin position="47"/>
        <end position="117"/>
    </location>
</feature>
<dbReference type="STRING" id="197461.A3843_04695"/>
<organism evidence="9 10">
    <name type="scientific">Pseudovibrio exalbescens</name>
    <dbReference type="NCBI Taxonomy" id="197461"/>
    <lineage>
        <taxon>Bacteria</taxon>
        <taxon>Pseudomonadati</taxon>
        <taxon>Pseudomonadota</taxon>
        <taxon>Alphaproteobacteria</taxon>
        <taxon>Hyphomicrobiales</taxon>
        <taxon>Stappiaceae</taxon>
        <taxon>Pseudovibrio</taxon>
    </lineage>
</organism>
<evidence type="ECO:0000313" key="10">
    <source>
        <dbReference type="Proteomes" id="UP000185783"/>
    </source>
</evidence>
<evidence type="ECO:0000256" key="1">
    <source>
        <dbReference type="ARBA" id="ARBA00022801"/>
    </source>
</evidence>
<evidence type="ECO:0000256" key="4">
    <source>
        <dbReference type="ARBA" id="ARBA00038381"/>
    </source>
</evidence>
<comment type="catalytic activity">
    <reaction evidence="3">
        <text>a long-chain fatty acyl-CoA + H2O = a long-chain fatty acid + CoA + H(+)</text>
        <dbReference type="Rhea" id="RHEA:67680"/>
        <dbReference type="ChEBI" id="CHEBI:15377"/>
        <dbReference type="ChEBI" id="CHEBI:15378"/>
        <dbReference type="ChEBI" id="CHEBI:57287"/>
        <dbReference type="ChEBI" id="CHEBI:57560"/>
        <dbReference type="ChEBI" id="CHEBI:83139"/>
    </reaction>
</comment>
<dbReference type="PANTHER" id="PTHR43240:SF20">
    <property type="entry name" value="MEDIUM_LONG-CHAIN ACYL-COA THIOESTERASE YIGI"/>
    <property type="match status" value="1"/>
</dbReference>
<dbReference type="EMBL" id="LVVZ01000007">
    <property type="protein sequence ID" value="OKL45055.1"/>
    <property type="molecule type" value="Genomic_DNA"/>
</dbReference>
<dbReference type="AlphaFoldDB" id="A0A1U7JK24"/>
<evidence type="ECO:0000256" key="5">
    <source>
        <dbReference type="ARBA" id="ARBA00038894"/>
    </source>
</evidence>
<gene>
    <name evidence="9" type="ORF">A3843_04695</name>
</gene>
<dbReference type="Proteomes" id="UP000185783">
    <property type="component" value="Unassembled WGS sequence"/>
</dbReference>
<evidence type="ECO:0000256" key="6">
    <source>
        <dbReference type="ARBA" id="ARBA00040062"/>
    </source>
</evidence>
<dbReference type="EC" id="3.1.2.20" evidence="5"/>
<evidence type="ECO:0000256" key="2">
    <source>
        <dbReference type="ARBA" id="ARBA00035880"/>
    </source>
</evidence>
<dbReference type="RefSeq" id="WP_028481649.1">
    <property type="nucleotide sequence ID" value="NZ_LVVZ01000007.1"/>
</dbReference>
<comment type="catalytic activity">
    <reaction evidence="2">
        <text>a fatty acyl-CoA + H2O = a fatty acid + CoA + H(+)</text>
        <dbReference type="Rhea" id="RHEA:16781"/>
        <dbReference type="ChEBI" id="CHEBI:15377"/>
        <dbReference type="ChEBI" id="CHEBI:15378"/>
        <dbReference type="ChEBI" id="CHEBI:28868"/>
        <dbReference type="ChEBI" id="CHEBI:57287"/>
        <dbReference type="ChEBI" id="CHEBI:77636"/>
        <dbReference type="EC" id="3.1.2.20"/>
    </reaction>
</comment>
<name>A0A1U7JK24_9HYPH</name>
<evidence type="ECO:0000313" key="9">
    <source>
        <dbReference type="EMBL" id="OKL45055.1"/>
    </source>
</evidence>
<dbReference type="InterPro" id="IPR029069">
    <property type="entry name" value="HotDog_dom_sf"/>
</dbReference>
<comment type="caution">
    <text evidence="9">The sequence shown here is derived from an EMBL/GenBank/DDBJ whole genome shotgun (WGS) entry which is preliminary data.</text>
</comment>
<dbReference type="Pfam" id="PF03061">
    <property type="entry name" value="4HBT"/>
    <property type="match status" value="1"/>
</dbReference>
<reference evidence="9 10" key="1">
    <citation type="submission" date="2016-03" db="EMBL/GenBank/DDBJ databases">
        <title>Genome sequence of Nesiotobacter sp. nov., a moderately halophilic alphaproteobacterium isolated from the Yellow Sea, China.</title>
        <authorList>
            <person name="Zhang G."/>
            <person name="Zhang R."/>
        </authorList>
    </citation>
    <scope>NUCLEOTIDE SEQUENCE [LARGE SCALE GENOMIC DNA]</scope>
    <source>
        <strain evidence="9 10">WB1-6</strain>
    </source>
</reference>
<accession>A0A1U7JK24</accession>
<proteinExistence type="inferred from homology"/>
<dbReference type="NCBIfam" id="TIGR00369">
    <property type="entry name" value="unchar_dom_1"/>
    <property type="match status" value="1"/>
</dbReference>
<dbReference type="CDD" id="cd03443">
    <property type="entry name" value="PaaI_thioesterase"/>
    <property type="match status" value="1"/>
</dbReference>
<comment type="similarity">
    <text evidence="4">Belongs to the YigI thioesterase family.</text>
</comment>
<protein>
    <recommendedName>
        <fullName evidence="6">Medium/long-chain acyl-CoA thioesterase YigI</fullName>
        <ecNumber evidence="5">3.1.2.20</ecNumber>
    </recommendedName>
</protein>
<dbReference type="Gene3D" id="3.10.129.10">
    <property type="entry name" value="Hotdog Thioesterase"/>
    <property type="match status" value="1"/>
</dbReference>
<dbReference type="GO" id="GO:0047617">
    <property type="term" value="F:fatty acyl-CoA hydrolase activity"/>
    <property type="evidence" value="ECO:0007669"/>
    <property type="project" value="UniProtKB-EC"/>
</dbReference>
<dbReference type="InterPro" id="IPR006683">
    <property type="entry name" value="Thioestr_dom"/>
</dbReference>
<evidence type="ECO:0000256" key="7">
    <source>
        <dbReference type="ARBA" id="ARBA00048062"/>
    </source>
</evidence>
<dbReference type="PANTHER" id="PTHR43240">
    <property type="entry name" value="1,4-DIHYDROXY-2-NAPHTHOYL-COA THIOESTERASE 1"/>
    <property type="match status" value="1"/>
</dbReference>